<evidence type="ECO:0000313" key="2">
    <source>
        <dbReference type="Proteomes" id="UP000789759"/>
    </source>
</evidence>
<accession>A0A9N9I1F6</accession>
<gene>
    <name evidence="1" type="ORF">CPELLU_LOCUS12611</name>
</gene>
<organism evidence="1 2">
    <name type="scientific">Cetraspora pellucida</name>
    <dbReference type="NCBI Taxonomy" id="1433469"/>
    <lineage>
        <taxon>Eukaryota</taxon>
        <taxon>Fungi</taxon>
        <taxon>Fungi incertae sedis</taxon>
        <taxon>Mucoromycota</taxon>
        <taxon>Glomeromycotina</taxon>
        <taxon>Glomeromycetes</taxon>
        <taxon>Diversisporales</taxon>
        <taxon>Gigasporaceae</taxon>
        <taxon>Cetraspora</taxon>
    </lineage>
</organism>
<dbReference type="EMBL" id="CAJVQA010012386">
    <property type="protein sequence ID" value="CAG8716171.1"/>
    <property type="molecule type" value="Genomic_DNA"/>
</dbReference>
<dbReference type="Proteomes" id="UP000789759">
    <property type="component" value="Unassembled WGS sequence"/>
</dbReference>
<dbReference type="OrthoDB" id="2432309at2759"/>
<protein>
    <submittedName>
        <fullName evidence="1">19536_t:CDS:1</fullName>
    </submittedName>
</protein>
<proteinExistence type="predicted"/>
<evidence type="ECO:0000313" key="1">
    <source>
        <dbReference type="EMBL" id="CAG8716171.1"/>
    </source>
</evidence>
<comment type="caution">
    <text evidence="1">The sequence shown here is derived from an EMBL/GenBank/DDBJ whole genome shotgun (WGS) entry which is preliminary data.</text>
</comment>
<feature type="non-terminal residue" evidence="1">
    <location>
        <position position="68"/>
    </location>
</feature>
<sequence>MFVENGFEIYEYCEVVKIEIPKKIEADKALKNRHLVVNELMKRTYNTYWRVEDKGSSKEKSEFIKNLK</sequence>
<keyword evidence="2" id="KW-1185">Reference proteome</keyword>
<name>A0A9N9I1F6_9GLOM</name>
<reference evidence="1" key="1">
    <citation type="submission" date="2021-06" db="EMBL/GenBank/DDBJ databases">
        <authorList>
            <person name="Kallberg Y."/>
            <person name="Tangrot J."/>
            <person name="Rosling A."/>
        </authorList>
    </citation>
    <scope>NUCLEOTIDE SEQUENCE</scope>
    <source>
        <strain evidence="1">FL966</strain>
    </source>
</reference>
<dbReference type="AlphaFoldDB" id="A0A9N9I1F6"/>